<name>Q1ISK5_KORVE</name>
<protein>
    <recommendedName>
        <fullName evidence="2">eCIS core domain-containing protein</fullName>
    </recommendedName>
</protein>
<dbReference type="STRING" id="204669.Acid345_1142"/>
<evidence type="ECO:0000256" key="1">
    <source>
        <dbReference type="SAM" id="MobiDB-lite"/>
    </source>
</evidence>
<keyword evidence="4" id="KW-1185">Reference proteome</keyword>
<evidence type="ECO:0000313" key="4">
    <source>
        <dbReference type="Proteomes" id="UP000002432"/>
    </source>
</evidence>
<feature type="region of interest" description="Disordered" evidence="1">
    <location>
        <begin position="545"/>
        <end position="750"/>
    </location>
</feature>
<dbReference type="OrthoDB" id="123555at2"/>
<dbReference type="EMBL" id="CP000360">
    <property type="protein sequence ID" value="ABF40145.1"/>
    <property type="molecule type" value="Genomic_DNA"/>
</dbReference>
<dbReference type="Pfam" id="PF13699">
    <property type="entry name" value="eCIS_core"/>
    <property type="match status" value="1"/>
</dbReference>
<feature type="region of interest" description="Disordered" evidence="1">
    <location>
        <begin position="91"/>
        <end position="113"/>
    </location>
</feature>
<dbReference type="EnsemblBacteria" id="ABF40145">
    <property type="protein sequence ID" value="ABF40145"/>
    <property type="gene ID" value="Acid345_1142"/>
</dbReference>
<dbReference type="eggNOG" id="COG3115">
    <property type="taxonomic scope" value="Bacteria"/>
</dbReference>
<feature type="compositionally biased region" description="Polar residues" evidence="1">
    <location>
        <begin position="549"/>
        <end position="562"/>
    </location>
</feature>
<dbReference type="Proteomes" id="UP000002432">
    <property type="component" value="Chromosome"/>
</dbReference>
<proteinExistence type="predicted"/>
<reference evidence="3 4" key="1">
    <citation type="journal article" date="2009" name="Appl. Environ. Microbiol.">
        <title>Three genomes from the phylum Acidobacteria provide insight into the lifestyles of these microorganisms in soils.</title>
        <authorList>
            <person name="Ward N.L."/>
            <person name="Challacombe J.F."/>
            <person name="Janssen P.H."/>
            <person name="Henrissat B."/>
            <person name="Coutinho P.M."/>
            <person name="Wu M."/>
            <person name="Xie G."/>
            <person name="Haft D.H."/>
            <person name="Sait M."/>
            <person name="Badger J."/>
            <person name="Barabote R.D."/>
            <person name="Bradley B."/>
            <person name="Brettin T.S."/>
            <person name="Brinkac L.M."/>
            <person name="Bruce D."/>
            <person name="Creasy T."/>
            <person name="Daugherty S.C."/>
            <person name="Davidsen T.M."/>
            <person name="DeBoy R.T."/>
            <person name="Detter J.C."/>
            <person name="Dodson R.J."/>
            <person name="Durkin A.S."/>
            <person name="Ganapathy A."/>
            <person name="Gwinn-Giglio M."/>
            <person name="Han C.S."/>
            <person name="Khouri H."/>
            <person name="Kiss H."/>
            <person name="Kothari S.P."/>
            <person name="Madupu R."/>
            <person name="Nelson K.E."/>
            <person name="Nelson W.C."/>
            <person name="Paulsen I."/>
            <person name="Penn K."/>
            <person name="Ren Q."/>
            <person name="Rosovitz M.J."/>
            <person name="Selengut J.D."/>
            <person name="Shrivastava S."/>
            <person name="Sullivan S.A."/>
            <person name="Tapia R."/>
            <person name="Thompson L.S."/>
            <person name="Watkins K.L."/>
            <person name="Yang Q."/>
            <person name="Yu C."/>
            <person name="Zafar N."/>
            <person name="Zhou L."/>
            <person name="Kuske C.R."/>
        </authorList>
    </citation>
    <scope>NUCLEOTIDE SEQUENCE [LARGE SCALE GENOMIC DNA]</scope>
    <source>
        <strain evidence="3 4">Ellin345</strain>
    </source>
</reference>
<feature type="compositionally biased region" description="Basic and acidic residues" evidence="1">
    <location>
        <begin position="659"/>
        <end position="678"/>
    </location>
</feature>
<dbReference type="InterPro" id="IPR025295">
    <property type="entry name" value="eCIS_core_dom"/>
</dbReference>
<accession>Q1ISK5</accession>
<feature type="domain" description="eCIS core" evidence="2">
    <location>
        <begin position="165"/>
        <end position="241"/>
    </location>
</feature>
<organism evidence="3 4">
    <name type="scientific">Koribacter versatilis (strain Ellin345)</name>
    <dbReference type="NCBI Taxonomy" id="204669"/>
    <lineage>
        <taxon>Bacteria</taxon>
        <taxon>Pseudomonadati</taxon>
        <taxon>Acidobacteriota</taxon>
        <taxon>Terriglobia</taxon>
        <taxon>Terriglobales</taxon>
        <taxon>Candidatus Korobacteraceae</taxon>
        <taxon>Candidatus Korobacter</taxon>
    </lineage>
</organism>
<feature type="compositionally biased region" description="Low complexity" evidence="1">
    <location>
        <begin position="643"/>
        <end position="653"/>
    </location>
</feature>
<feature type="compositionally biased region" description="Low complexity" evidence="1">
    <location>
        <begin position="599"/>
        <end position="609"/>
    </location>
</feature>
<evidence type="ECO:0000313" key="3">
    <source>
        <dbReference type="EMBL" id="ABF40145.1"/>
    </source>
</evidence>
<gene>
    <name evidence="3" type="ordered locus">Acid345_1142</name>
</gene>
<feature type="compositionally biased region" description="Low complexity" evidence="1">
    <location>
        <begin position="618"/>
        <end position="628"/>
    </location>
</feature>
<dbReference type="KEGG" id="aba:Acid345_1142"/>
<dbReference type="HOGENOM" id="CLU_316114_0_0_0"/>
<feature type="compositionally biased region" description="Basic and acidic residues" evidence="1">
    <location>
        <begin position="699"/>
        <end position="711"/>
    </location>
</feature>
<dbReference type="AlphaFoldDB" id="Q1ISK5"/>
<sequence length="923" mass="100180">MLTRARLTKEAAPTKAATPAKKATNYYSQETQREGVSAEYSFSLAGLRLFSGAQDDGSSNSEDFSPLLPIQAKLDVGEVDDPLEAEADRTADAVMKSPSPAPPTSPAAHSSEQKKCECGGTCEKCRGQQQPEPVKLQRKPAAAGSLRLAAAPPIVHEVLRSAGQPLDPQTRSFFEPRFGYDFSRIRVHRDAQAAESAEALHAKAYTVGRDIVFSGRAPSSDGPEARTLMAHELTHVVQQNVGSVVLRRSPDKRWKTDVSAAKYRGQVMSARIRRHGKLSQEAREKVNSELAFFEGAAKDAYLKEVKPALHEVVEIEMPEMNMARPIHPPKPMTLMPLNEDPNICGPGGCKSDEDLGIAPPAPVDPVKQEFELRKELNLGDLDTEMVGWSEADQKFARELVTQLLDQRIRPENMPSAIRGPVLERYLEWMKLVDAERHKQCDPNRGGIATARATASNDDPCKSWFSPESGHAENELQSLERTLKLTVKADRNATPSQEVYWSVFEYRKLTDPKMLESAQIAGEMVGGLVAFVDLVNVTMASYPVKLGENPTISTPPRLSGTTQVDPPVTPKVPAKTVVPDPPTPPKVPAKTVVPDPPTTPTTAPKVVDPPNVSGKVADADAAAATAKKQTPPPTRTTGIDDDAALGSKGSAKGAPKGKKTAADNKPTDKQMVSTKDKGKTAPTKASKDDLDDSSAQTKGSKSDDATGDTKTKPDKRKKVPPPEKKPPKDTTPPVTRSGPMSPSEERVRNIAGKDIYVGMRARIKMKGGKVITKGLRNTRFDPVDPARAQAIGGKDPRAAQLPEVTVPSYAGAKKGSQKSSGFVIQPAEGADSLEVVAWNSGDPLRESNISHAERQFIDWFRGQDAGWTNQVESVEVEVFGRDICTNCESDISDLKRGYDKVKFKWDRTDTGRPYKPENPNPPTK</sequence>
<feature type="region of interest" description="Disordered" evidence="1">
    <location>
        <begin position="1"/>
        <end position="35"/>
    </location>
</feature>
<feature type="compositionally biased region" description="Low complexity" evidence="1">
    <location>
        <begin position="10"/>
        <end position="24"/>
    </location>
</feature>
<dbReference type="RefSeq" id="WP_011521947.1">
    <property type="nucleotide sequence ID" value="NC_008009.1"/>
</dbReference>
<evidence type="ECO:0000259" key="2">
    <source>
        <dbReference type="Pfam" id="PF13699"/>
    </source>
</evidence>